<sequence length="232" mass="25321">MPKPYVICHMLQSIDGRIDGSFFGVPTTAELSAYYQKKSQSYKADAVFYGRTTAVGIFTGDTPLQLAPVNQGAKEDYIVSNHEGQWVVVIDALGTLPWTREALARPRLSGRQVLMILSEAASLAYLDYLRNLGISYILAGAQNIDLALALDKCDRLAGIHRITLQGGGIINGSFAKAGLIDEISLVITPVLEGTTGIATSFDTDEAIGMDEYRLIQTEVICDNGLWLNYQRQ</sequence>
<feature type="domain" description="Bacterial bifunctional deaminase-reductase C-terminal" evidence="4">
    <location>
        <begin position="4"/>
        <end position="204"/>
    </location>
</feature>
<keyword evidence="3" id="KW-0560">Oxidoreductase</keyword>
<name>A0A9D1HMC8_9FIRM</name>
<comment type="pathway">
    <text evidence="1">Cofactor biosynthesis; riboflavin biosynthesis.</text>
</comment>
<dbReference type="Proteomes" id="UP000824175">
    <property type="component" value="Unassembled WGS sequence"/>
</dbReference>
<protein>
    <submittedName>
        <fullName evidence="5">Dihydrofolate reductase family protein</fullName>
    </submittedName>
</protein>
<dbReference type="PANTHER" id="PTHR38011:SF7">
    <property type="entry name" value="2,5-DIAMINO-6-RIBOSYLAMINO-4(3H)-PYRIMIDINONE 5'-PHOSPHATE REDUCTASE"/>
    <property type="match status" value="1"/>
</dbReference>
<evidence type="ECO:0000256" key="3">
    <source>
        <dbReference type="ARBA" id="ARBA00023002"/>
    </source>
</evidence>
<dbReference type="SUPFAM" id="SSF53597">
    <property type="entry name" value="Dihydrofolate reductase-like"/>
    <property type="match status" value="1"/>
</dbReference>
<reference evidence="5" key="1">
    <citation type="submission" date="2020-10" db="EMBL/GenBank/DDBJ databases">
        <authorList>
            <person name="Gilroy R."/>
        </authorList>
    </citation>
    <scope>NUCLEOTIDE SEQUENCE</scope>
    <source>
        <strain evidence="5">CHK195-11698</strain>
    </source>
</reference>
<dbReference type="Pfam" id="PF01872">
    <property type="entry name" value="RibD_C"/>
    <property type="match status" value="1"/>
</dbReference>
<proteinExistence type="predicted"/>
<evidence type="ECO:0000313" key="6">
    <source>
        <dbReference type="Proteomes" id="UP000824175"/>
    </source>
</evidence>
<dbReference type="EMBL" id="DVMJ01000029">
    <property type="protein sequence ID" value="HIU13163.1"/>
    <property type="molecule type" value="Genomic_DNA"/>
</dbReference>
<dbReference type="Gene3D" id="3.40.430.10">
    <property type="entry name" value="Dihydrofolate Reductase, subunit A"/>
    <property type="match status" value="1"/>
</dbReference>
<gene>
    <name evidence="5" type="ORF">IAD15_03750</name>
</gene>
<evidence type="ECO:0000313" key="5">
    <source>
        <dbReference type="EMBL" id="HIU13163.1"/>
    </source>
</evidence>
<evidence type="ECO:0000259" key="4">
    <source>
        <dbReference type="Pfam" id="PF01872"/>
    </source>
</evidence>
<evidence type="ECO:0000256" key="2">
    <source>
        <dbReference type="ARBA" id="ARBA00022857"/>
    </source>
</evidence>
<reference evidence="5" key="2">
    <citation type="journal article" date="2021" name="PeerJ">
        <title>Extensive microbial diversity within the chicken gut microbiome revealed by metagenomics and culture.</title>
        <authorList>
            <person name="Gilroy R."/>
            <person name="Ravi A."/>
            <person name="Getino M."/>
            <person name="Pursley I."/>
            <person name="Horton D.L."/>
            <person name="Alikhan N.F."/>
            <person name="Baker D."/>
            <person name="Gharbi K."/>
            <person name="Hall N."/>
            <person name="Watson M."/>
            <person name="Adriaenssens E.M."/>
            <person name="Foster-Nyarko E."/>
            <person name="Jarju S."/>
            <person name="Secka A."/>
            <person name="Antonio M."/>
            <person name="Oren A."/>
            <person name="Chaudhuri R.R."/>
            <person name="La Ragione R."/>
            <person name="Hildebrand F."/>
            <person name="Pallen M.J."/>
        </authorList>
    </citation>
    <scope>NUCLEOTIDE SEQUENCE</scope>
    <source>
        <strain evidence="5">CHK195-11698</strain>
    </source>
</reference>
<dbReference type="GO" id="GO:0009231">
    <property type="term" value="P:riboflavin biosynthetic process"/>
    <property type="evidence" value="ECO:0007669"/>
    <property type="project" value="InterPro"/>
</dbReference>
<dbReference type="GO" id="GO:0008703">
    <property type="term" value="F:5-amino-6-(5-phosphoribosylamino)uracil reductase activity"/>
    <property type="evidence" value="ECO:0007669"/>
    <property type="project" value="InterPro"/>
</dbReference>
<keyword evidence="2" id="KW-0521">NADP</keyword>
<organism evidence="5 6">
    <name type="scientific">Candidatus Fimiplasma intestinipullorum</name>
    <dbReference type="NCBI Taxonomy" id="2840825"/>
    <lineage>
        <taxon>Bacteria</taxon>
        <taxon>Bacillati</taxon>
        <taxon>Bacillota</taxon>
        <taxon>Clostridia</taxon>
        <taxon>Eubacteriales</taxon>
        <taxon>Candidatus Fimiplasma</taxon>
    </lineage>
</organism>
<evidence type="ECO:0000256" key="1">
    <source>
        <dbReference type="ARBA" id="ARBA00005104"/>
    </source>
</evidence>
<dbReference type="InterPro" id="IPR050765">
    <property type="entry name" value="Riboflavin_Biosynth_HTPR"/>
</dbReference>
<dbReference type="PANTHER" id="PTHR38011">
    <property type="entry name" value="DIHYDROFOLATE REDUCTASE FAMILY PROTEIN (AFU_ORTHOLOGUE AFUA_8G06820)"/>
    <property type="match status" value="1"/>
</dbReference>
<dbReference type="InterPro" id="IPR024072">
    <property type="entry name" value="DHFR-like_dom_sf"/>
</dbReference>
<comment type="caution">
    <text evidence="5">The sequence shown here is derived from an EMBL/GenBank/DDBJ whole genome shotgun (WGS) entry which is preliminary data.</text>
</comment>
<dbReference type="AlphaFoldDB" id="A0A9D1HMC8"/>
<accession>A0A9D1HMC8</accession>
<dbReference type="InterPro" id="IPR002734">
    <property type="entry name" value="RibDG_C"/>
</dbReference>